<evidence type="ECO:0008006" key="4">
    <source>
        <dbReference type="Google" id="ProtNLM"/>
    </source>
</evidence>
<accession>A0A1T8KMG9</accession>
<proteinExistence type="predicted"/>
<feature type="chain" id="PRO_5012188544" description="Lipoprotein" evidence="1">
    <location>
        <begin position="28"/>
        <end position="137"/>
    </location>
</feature>
<organism evidence="2 3">
    <name type="scientific">Mycobacteroides abscessus subsp. massiliense</name>
    <dbReference type="NCBI Taxonomy" id="1962118"/>
    <lineage>
        <taxon>Bacteria</taxon>
        <taxon>Bacillati</taxon>
        <taxon>Actinomycetota</taxon>
        <taxon>Actinomycetes</taxon>
        <taxon>Mycobacteriales</taxon>
        <taxon>Mycobacteriaceae</taxon>
        <taxon>Mycobacteroides</taxon>
        <taxon>Mycobacteroides abscessus</taxon>
    </lineage>
</organism>
<sequence>MASTRIAGALAALLTIVVSGCHGPSQTAPTTTSTWRLTRDAGSECSPDQWGATDPSGLKLECWQRNSDKIELGRWWAVHVTDGPDAIGSPCPRDGIPGITYVPVPEGPKPVSGFRLLMCQDGKWKNTPEGWPEGTSA</sequence>
<dbReference type="AlphaFoldDB" id="A0A1T8KMG9"/>
<reference evidence="2 3" key="1">
    <citation type="submission" date="2016-11" db="EMBL/GenBank/DDBJ databases">
        <authorList>
            <consortium name="Pathogen Informatics"/>
        </authorList>
    </citation>
    <scope>NUCLEOTIDE SEQUENCE [LARGE SCALE GENOMIC DNA]</scope>
    <source>
        <strain evidence="2 3">911</strain>
    </source>
</reference>
<dbReference type="Proteomes" id="UP000190074">
    <property type="component" value="Unassembled WGS sequence"/>
</dbReference>
<dbReference type="EMBL" id="FVGW01000002">
    <property type="protein sequence ID" value="SKL83658.1"/>
    <property type="molecule type" value="Genomic_DNA"/>
</dbReference>
<feature type="signal peptide" evidence="1">
    <location>
        <begin position="1"/>
        <end position="27"/>
    </location>
</feature>
<protein>
    <recommendedName>
        <fullName evidence="4">Lipoprotein</fullName>
    </recommendedName>
</protein>
<keyword evidence="1" id="KW-0732">Signal</keyword>
<evidence type="ECO:0000256" key="1">
    <source>
        <dbReference type="SAM" id="SignalP"/>
    </source>
</evidence>
<evidence type="ECO:0000313" key="3">
    <source>
        <dbReference type="Proteomes" id="UP000190074"/>
    </source>
</evidence>
<name>A0A1T8KMG9_9MYCO</name>
<dbReference type="PROSITE" id="PS51257">
    <property type="entry name" value="PROKAR_LIPOPROTEIN"/>
    <property type="match status" value="1"/>
</dbReference>
<dbReference type="RefSeq" id="WP_079636295.1">
    <property type="nucleotide sequence ID" value="NZ_FVGW01000002.1"/>
</dbReference>
<evidence type="ECO:0000313" key="2">
    <source>
        <dbReference type="EMBL" id="SKL83658.1"/>
    </source>
</evidence>
<gene>
    <name evidence="2" type="ORF">SAMEA2259716_01796</name>
</gene>